<proteinExistence type="inferred from homology"/>
<name>A0A6A4QFL5_LUPAL</name>
<comment type="caution">
    <text evidence="5">The sequence shown here is derived from an EMBL/GenBank/DDBJ whole genome shotgun (WGS) entry which is preliminary data.</text>
</comment>
<protein>
    <submittedName>
        <fullName evidence="5">Putative nepenthesin</fullName>
    </submittedName>
</protein>
<organism evidence="5 6">
    <name type="scientific">Lupinus albus</name>
    <name type="common">White lupine</name>
    <name type="synonym">Lupinus termis</name>
    <dbReference type="NCBI Taxonomy" id="3870"/>
    <lineage>
        <taxon>Eukaryota</taxon>
        <taxon>Viridiplantae</taxon>
        <taxon>Streptophyta</taxon>
        <taxon>Embryophyta</taxon>
        <taxon>Tracheophyta</taxon>
        <taxon>Spermatophyta</taxon>
        <taxon>Magnoliopsida</taxon>
        <taxon>eudicotyledons</taxon>
        <taxon>Gunneridae</taxon>
        <taxon>Pentapetalae</taxon>
        <taxon>rosids</taxon>
        <taxon>fabids</taxon>
        <taxon>Fabales</taxon>
        <taxon>Fabaceae</taxon>
        <taxon>Papilionoideae</taxon>
        <taxon>50 kb inversion clade</taxon>
        <taxon>genistoids sensu lato</taxon>
        <taxon>core genistoids</taxon>
        <taxon>Genisteae</taxon>
        <taxon>Lupinus</taxon>
    </lineage>
</organism>
<dbReference type="OrthoDB" id="1072226at2759"/>
<dbReference type="AlphaFoldDB" id="A0A6A4QFL5"/>
<evidence type="ECO:0000313" key="5">
    <source>
        <dbReference type="EMBL" id="KAE9612349.1"/>
    </source>
</evidence>
<dbReference type="Pfam" id="PF14543">
    <property type="entry name" value="TAXi_N"/>
    <property type="match status" value="1"/>
</dbReference>
<evidence type="ECO:0000256" key="2">
    <source>
        <dbReference type="ARBA" id="ARBA00022670"/>
    </source>
</evidence>
<evidence type="ECO:0000256" key="3">
    <source>
        <dbReference type="ARBA" id="ARBA00022801"/>
    </source>
</evidence>
<comment type="similarity">
    <text evidence="1">Belongs to the peptidase A1 family.</text>
</comment>
<dbReference type="PANTHER" id="PTHR47967">
    <property type="entry name" value="OS07G0603500 PROTEIN-RELATED"/>
    <property type="match status" value="1"/>
</dbReference>
<dbReference type="GO" id="GO:0005576">
    <property type="term" value="C:extracellular region"/>
    <property type="evidence" value="ECO:0007669"/>
    <property type="project" value="TreeGrafter"/>
</dbReference>
<dbReference type="InterPro" id="IPR021109">
    <property type="entry name" value="Peptidase_aspartic_dom_sf"/>
</dbReference>
<dbReference type="InterPro" id="IPR033121">
    <property type="entry name" value="PEPTIDASE_A1"/>
</dbReference>
<gene>
    <name evidence="5" type="ORF">Lalb_Chr06g0172061</name>
</gene>
<dbReference type="EMBL" id="WOCE01000006">
    <property type="protein sequence ID" value="KAE9612349.1"/>
    <property type="molecule type" value="Genomic_DNA"/>
</dbReference>
<accession>A0A6A4QFL5</accession>
<dbReference type="GO" id="GO:0006508">
    <property type="term" value="P:proteolysis"/>
    <property type="evidence" value="ECO:0007669"/>
    <property type="project" value="UniProtKB-KW"/>
</dbReference>
<dbReference type="InterPro" id="IPR032861">
    <property type="entry name" value="TAXi_N"/>
</dbReference>
<dbReference type="GO" id="GO:0004190">
    <property type="term" value="F:aspartic-type endopeptidase activity"/>
    <property type="evidence" value="ECO:0007669"/>
    <property type="project" value="InterPro"/>
</dbReference>
<dbReference type="PANTHER" id="PTHR47967:SF123">
    <property type="entry name" value="ASPARTIC PROTEINASE NEPENTHESIN-1-LIKE"/>
    <property type="match status" value="1"/>
</dbReference>
<dbReference type="InterPro" id="IPR051708">
    <property type="entry name" value="Plant_Aspart_Prot_A1"/>
</dbReference>
<keyword evidence="3" id="KW-0378">Hydrolase</keyword>
<feature type="domain" description="Peptidase A1" evidence="4">
    <location>
        <begin position="1"/>
        <end position="265"/>
    </location>
</feature>
<dbReference type="Gene3D" id="2.40.70.10">
    <property type="entry name" value="Acid Proteases"/>
    <property type="match status" value="2"/>
</dbReference>
<evidence type="ECO:0000313" key="6">
    <source>
        <dbReference type="Proteomes" id="UP000447434"/>
    </source>
</evidence>
<sequence>METFTFPSTSSSTPHLKLPRIVFGCGTKNYNPRSRDSSYPLVGVFGMGMDTLSFINQIETQSGGRFSYCFVHMDMHNPPPSYLRFGTNIKPPRSYKTINFHKFDGHSYMVNVVDLGVNMEHLNINKRIFYSRDTKNEGFLIDSGASVSYLSKGAYDVVASKLDENFAKYKGEFRKENQDGWLCYSRIKGPQGYQNVPGITYYFEGGAQLYVTPQDAYMRDTRQGSKVTFCLATLETKVGLNIIGAFHQVNYKFIFNIKDKTLQFGRDDCAKNN</sequence>
<evidence type="ECO:0000259" key="4">
    <source>
        <dbReference type="PROSITE" id="PS51767"/>
    </source>
</evidence>
<dbReference type="Pfam" id="PF14541">
    <property type="entry name" value="TAXi_C"/>
    <property type="match status" value="1"/>
</dbReference>
<dbReference type="SUPFAM" id="SSF50630">
    <property type="entry name" value="Acid proteases"/>
    <property type="match status" value="1"/>
</dbReference>
<dbReference type="PROSITE" id="PS51767">
    <property type="entry name" value="PEPTIDASE_A1"/>
    <property type="match status" value="1"/>
</dbReference>
<dbReference type="Proteomes" id="UP000447434">
    <property type="component" value="Chromosome 6"/>
</dbReference>
<evidence type="ECO:0000256" key="1">
    <source>
        <dbReference type="ARBA" id="ARBA00007447"/>
    </source>
</evidence>
<keyword evidence="2" id="KW-0645">Protease</keyword>
<reference evidence="6" key="1">
    <citation type="journal article" date="2020" name="Nat. Commun.">
        <title>Genome sequence of the cluster root forming white lupin.</title>
        <authorList>
            <person name="Hufnagel B."/>
            <person name="Marques A."/>
            <person name="Soriano A."/>
            <person name="Marques L."/>
            <person name="Divol F."/>
            <person name="Doumas P."/>
            <person name="Sallet E."/>
            <person name="Mancinotti D."/>
            <person name="Carrere S."/>
            <person name="Marande W."/>
            <person name="Arribat S."/>
            <person name="Keller J."/>
            <person name="Huneau C."/>
            <person name="Blein T."/>
            <person name="Aime D."/>
            <person name="Laguerre M."/>
            <person name="Taylor J."/>
            <person name="Schubert V."/>
            <person name="Nelson M."/>
            <person name="Geu-Flores F."/>
            <person name="Crespi M."/>
            <person name="Gallardo-Guerrero K."/>
            <person name="Delaux P.-M."/>
            <person name="Salse J."/>
            <person name="Berges H."/>
            <person name="Guyot R."/>
            <person name="Gouzy J."/>
            <person name="Peret B."/>
        </authorList>
    </citation>
    <scope>NUCLEOTIDE SEQUENCE [LARGE SCALE GENOMIC DNA]</scope>
    <source>
        <strain evidence="6">cv. Amiga</strain>
    </source>
</reference>
<dbReference type="PROSITE" id="PS00141">
    <property type="entry name" value="ASP_PROTEASE"/>
    <property type="match status" value="1"/>
</dbReference>
<dbReference type="InterPro" id="IPR032799">
    <property type="entry name" value="TAXi_C"/>
</dbReference>
<keyword evidence="6" id="KW-1185">Reference proteome</keyword>
<dbReference type="InterPro" id="IPR001969">
    <property type="entry name" value="Aspartic_peptidase_AS"/>
</dbReference>